<name>A0AAV4MA35_CAEEX</name>
<keyword evidence="2" id="KW-0732">Signal</keyword>
<comment type="caution">
    <text evidence="3">The sequence shown here is derived from an EMBL/GenBank/DDBJ whole genome shotgun (WGS) entry which is preliminary data.</text>
</comment>
<organism evidence="3 4">
    <name type="scientific">Caerostris extrusa</name>
    <name type="common">Bark spider</name>
    <name type="synonym">Caerostris bankana</name>
    <dbReference type="NCBI Taxonomy" id="172846"/>
    <lineage>
        <taxon>Eukaryota</taxon>
        <taxon>Metazoa</taxon>
        <taxon>Ecdysozoa</taxon>
        <taxon>Arthropoda</taxon>
        <taxon>Chelicerata</taxon>
        <taxon>Arachnida</taxon>
        <taxon>Araneae</taxon>
        <taxon>Araneomorphae</taxon>
        <taxon>Entelegynae</taxon>
        <taxon>Araneoidea</taxon>
        <taxon>Araneidae</taxon>
        <taxon>Caerostris</taxon>
    </lineage>
</organism>
<keyword evidence="4" id="KW-1185">Reference proteome</keyword>
<protein>
    <submittedName>
        <fullName evidence="3">Uncharacterized protein</fullName>
    </submittedName>
</protein>
<dbReference type="AlphaFoldDB" id="A0AAV4MA35"/>
<keyword evidence="1" id="KW-0812">Transmembrane</keyword>
<keyword evidence="1" id="KW-1133">Transmembrane helix</keyword>
<evidence type="ECO:0000256" key="2">
    <source>
        <dbReference type="SAM" id="SignalP"/>
    </source>
</evidence>
<proteinExistence type="predicted"/>
<evidence type="ECO:0000313" key="3">
    <source>
        <dbReference type="EMBL" id="GIX68700.1"/>
    </source>
</evidence>
<accession>A0AAV4MA35</accession>
<sequence length="126" mass="14301">MKHMNYRTSKWSLPFRPLLFVLHALSTNLDTKFPVRRCKSDQYICPPQVPERFPVLCPIVQHERFGRGSLLNFFVSGFIEFPSYALVFWGTKNWGRRPTLISCMAAGGMACAAVLLVPSGGEEESF</sequence>
<keyword evidence="1" id="KW-0472">Membrane</keyword>
<feature type="chain" id="PRO_5044022563" evidence="2">
    <location>
        <begin position="27"/>
        <end position="126"/>
    </location>
</feature>
<feature type="transmembrane region" description="Helical" evidence="1">
    <location>
        <begin position="70"/>
        <end position="89"/>
    </location>
</feature>
<feature type="signal peptide" evidence="2">
    <location>
        <begin position="1"/>
        <end position="26"/>
    </location>
</feature>
<evidence type="ECO:0000313" key="4">
    <source>
        <dbReference type="Proteomes" id="UP001054945"/>
    </source>
</evidence>
<reference evidence="3 4" key="1">
    <citation type="submission" date="2021-06" db="EMBL/GenBank/DDBJ databases">
        <title>Caerostris extrusa draft genome.</title>
        <authorList>
            <person name="Kono N."/>
            <person name="Arakawa K."/>
        </authorList>
    </citation>
    <scope>NUCLEOTIDE SEQUENCE [LARGE SCALE GENOMIC DNA]</scope>
</reference>
<dbReference type="EMBL" id="BPLR01019515">
    <property type="protein sequence ID" value="GIX68700.1"/>
    <property type="molecule type" value="Genomic_DNA"/>
</dbReference>
<gene>
    <name evidence="3" type="ORF">CEXT_580091</name>
</gene>
<evidence type="ECO:0000256" key="1">
    <source>
        <dbReference type="SAM" id="Phobius"/>
    </source>
</evidence>
<feature type="transmembrane region" description="Helical" evidence="1">
    <location>
        <begin position="101"/>
        <end position="121"/>
    </location>
</feature>
<dbReference type="Proteomes" id="UP001054945">
    <property type="component" value="Unassembled WGS sequence"/>
</dbReference>